<name>A0A7J6TYQ1_PEROL</name>
<comment type="similarity">
    <text evidence="2">Belongs to the phosphohexose mutase family.</text>
</comment>
<evidence type="ECO:0000256" key="6">
    <source>
        <dbReference type="ARBA" id="ARBA00023277"/>
    </source>
</evidence>
<dbReference type="InterPro" id="IPR045244">
    <property type="entry name" value="PGM"/>
</dbReference>
<comment type="caution">
    <text evidence="8">The sequence shown here is derived from an EMBL/GenBank/DDBJ whole genome shotgun (WGS) entry which is preliminary data.</text>
</comment>
<keyword evidence="3" id="KW-0479">Metal-binding</keyword>
<proteinExistence type="inferred from homology"/>
<evidence type="ECO:0000256" key="1">
    <source>
        <dbReference type="ARBA" id="ARBA00001946"/>
    </source>
</evidence>
<dbReference type="InterPro" id="IPR016055">
    <property type="entry name" value="A-D-PHexomutase_a/b/a-I/II/III"/>
</dbReference>
<protein>
    <recommendedName>
        <fullName evidence="7">Alpha-D-phosphohexomutase alpha/beta/alpha domain-containing protein</fullName>
    </recommendedName>
</protein>
<evidence type="ECO:0000256" key="4">
    <source>
        <dbReference type="ARBA" id="ARBA00022842"/>
    </source>
</evidence>
<keyword evidence="5" id="KW-0413">Isomerase</keyword>
<comment type="cofactor">
    <cofactor evidence="1">
        <name>Mg(2+)</name>
        <dbReference type="ChEBI" id="CHEBI:18420"/>
    </cofactor>
</comment>
<evidence type="ECO:0000256" key="5">
    <source>
        <dbReference type="ARBA" id="ARBA00023235"/>
    </source>
</evidence>
<evidence type="ECO:0000256" key="2">
    <source>
        <dbReference type="ARBA" id="ARBA00010231"/>
    </source>
</evidence>
<dbReference type="EMBL" id="JABANO010007659">
    <property type="protein sequence ID" value="KAF4749750.1"/>
    <property type="molecule type" value="Genomic_DNA"/>
</dbReference>
<feature type="domain" description="Alpha-D-phosphohexomutase alpha/beta/alpha" evidence="7">
    <location>
        <begin position="16"/>
        <end position="105"/>
    </location>
</feature>
<evidence type="ECO:0000259" key="7">
    <source>
        <dbReference type="Pfam" id="PF02878"/>
    </source>
</evidence>
<dbReference type="GO" id="GO:0005829">
    <property type="term" value="C:cytosol"/>
    <property type="evidence" value="ECO:0007669"/>
    <property type="project" value="TreeGrafter"/>
</dbReference>
<keyword evidence="9" id="KW-1185">Reference proteome</keyword>
<dbReference type="GO" id="GO:0046872">
    <property type="term" value="F:metal ion binding"/>
    <property type="evidence" value="ECO:0007669"/>
    <property type="project" value="UniProtKB-KW"/>
</dbReference>
<dbReference type="PANTHER" id="PTHR22573">
    <property type="entry name" value="PHOSPHOHEXOMUTASE FAMILY MEMBER"/>
    <property type="match status" value="1"/>
</dbReference>
<dbReference type="Proteomes" id="UP000553632">
    <property type="component" value="Unassembled WGS sequence"/>
</dbReference>
<dbReference type="InterPro" id="IPR005844">
    <property type="entry name" value="A-D-PHexomutase_a/b/a-I"/>
</dbReference>
<organism evidence="8 9">
    <name type="scientific">Perkinsus olseni</name>
    <name type="common">Perkinsus atlanticus</name>
    <dbReference type="NCBI Taxonomy" id="32597"/>
    <lineage>
        <taxon>Eukaryota</taxon>
        <taxon>Sar</taxon>
        <taxon>Alveolata</taxon>
        <taxon>Perkinsozoa</taxon>
        <taxon>Perkinsea</taxon>
        <taxon>Perkinsida</taxon>
        <taxon>Perkinsidae</taxon>
        <taxon>Perkinsus</taxon>
    </lineage>
</organism>
<gene>
    <name evidence="8" type="ORF">FOZ63_010902</name>
</gene>
<dbReference type="SUPFAM" id="SSF53738">
    <property type="entry name" value="Phosphoglucomutase, first 3 domains"/>
    <property type="match status" value="1"/>
</dbReference>
<dbReference type="GO" id="GO:0004614">
    <property type="term" value="F:phosphoglucomutase activity"/>
    <property type="evidence" value="ECO:0007669"/>
    <property type="project" value="InterPro"/>
</dbReference>
<dbReference type="PANTHER" id="PTHR22573:SF59">
    <property type="entry name" value="PHOSPHOGLUCOMUTASE, CHLOROPLASTIC"/>
    <property type="match status" value="1"/>
</dbReference>
<keyword evidence="6" id="KW-0119">Carbohydrate metabolism</keyword>
<keyword evidence="4" id="KW-0460">Magnesium</keyword>
<evidence type="ECO:0000313" key="9">
    <source>
        <dbReference type="Proteomes" id="UP000553632"/>
    </source>
</evidence>
<reference evidence="8 9" key="1">
    <citation type="submission" date="2020-04" db="EMBL/GenBank/DDBJ databases">
        <title>Perkinsus olseni comparative genomics.</title>
        <authorList>
            <person name="Bogema D.R."/>
        </authorList>
    </citation>
    <scope>NUCLEOTIDE SEQUENCE [LARGE SCALE GENOMIC DNA]</scope>
    <source>
        <strain evidence="8 9">ATCC PRA-207</strain>
    </source>
</reference>
<feature type="non-terminal residue" evidence="8">
    <location>
        <position position="1"/>
    </location>
</feature>
<sequence length="106" mass="11424">MSLRIHKVPTKPIEGQKTGTSGLRKKTAVITGTPNYIENWLQCLFTSIGDDLKGKTLVIGGDGRYHNSVVAQTAIRMGFANGVKRFVVGKNGILSTPGVSAVIRER</sequence>
<dbReference type="GO" id="GO:0005975">
    <property type="term" value="P:carbohydrate metabolic process"/>
    <property type="evidence" value="ECO:0007669"/>
    <property type="project" value="InterPro"/>
</dbReference>
<dbReference type="AlphaFoldDB" id="A0A7J6TYQ1"/>
<dbReference type="Pfam" id="PF02878">
    <property type="entry name" value="PGM_PMM_I"/>
    <property type="match status" value="1"/>
</dbReference>
<evidence type="ECO:0000313" key="8">
    <source>
        <dbReference type="EMBL" id="KAF4749750.1"/>
    </source>
</evidence>
<accession>A0A7J6TYQ1</accession>
<evidence type="ECO:0000256" key="3">
    <source>
        <dbReference type="ARBA" id="ARBA00022723"/>
    </source>
</evidence>
<dbReference type="Gene3D" id="3.40.120.10">
    <property type="entry name" value="Alpha-D-Glucose-1,6-Bisphosphate, subunit A, domain 3"/>
    <property type="match status" value="1"/>
</dbReference>